<dbReference type="InterPro" id="IPR009057">
    <property type="entry name" value="Homeodomain-like_sf"/>
</dbReference>
<accession>A0A419I428</accession>
<proteinExistence type="predicted"/>
<dbReference type="InterPro" id="IPR001647">
    <property type="entry name" value="HTH_TetR"/>
</dbReference>
<dbReference type="Pfam" id="PF00440">
    <property type="entry name" value="TetR_N"/>
    <property type="match status" value="1"/>
</dbReference>
<dbReference type="GO" id="GO:0003677">
    <property type="term" value="F:DNA binding"/>
    <property type="evidence" value="ECO:0007669"/>
    <property type="project" value="UniProtKB-UniRule"/>
</dbReference>
<dbReference type="RefSeq" id="WP_120023927.1">
    <property type="nucleotide sequence ID" value="NZ_QZFV01000081.1"/>
</dbReference>
<protein>
    <submittedName>
        <fullName evidence="5">TetR/AcrR family transcriptional regulator</fullName>
    </submittedName>
</protein>
<sequence>MTESGFPPPPDGRAARWAGQRERRRQEFVDAGLRAIARYGPEASTEQIADAAGVARTRVYKHFTDAADLQQAIARRAAEMIAAEFEPLATAAGTTRELVRSAIGTHIEWVVRHRALYQYLVRHSSTGWGDAVADVKTVIAGQLAVRLDYYLGVFGADRRIGETLVHGLVGFIEASTARWLDEPRELGRGELGELLARSVWAVLDDLLRAGGIALNPDSPLSDPDFRRLR</sequence>
<dbReference type="PROSITE" id="PS50977">
    <property type="entry name" value="HTH_TETR_2"/>
    <property type="match status" value="1"/>
</dbReference>
<dbReference type="EMBL" id="QZFV01000081">
    <property type="protein sequence ID" value="RJQ85067.1"/>
    <property type="molecule type" value="Genomic_DNA"/>
</dbReference>
<evidence type="ECO:0000259" key="4">
    <source>
        <dbReference type="PROSITE" id="PS50977"/>
    </source>
</evidence>
<dbReference type="SUPFAM" id="SSF46689">
    <property type="entry name" value="Homeodomain-like"/>
    <property type="match status" value="1"/>
</dbReference>
<evidence type="ECO:0000313" key="5">
    <source>
        <dbReference type="EMBL" id="RJQ85067.1"/>
    </source>
</evidence>
<evidence type="ECO:0000313" key="6">
    <source>
        <dbReference type="Proteomes" id="UP000285112"/>
    </source>
</evidence>
<feature type="region of interest" description="Disordered" evidence="3">
    <location>
        <begin position="1"/>
        <end position="21"/>
    </location>
</feature>
<organism evidence="5 6">
    <name type="scientific">Amycolatopsis panacis</name>
    <dbReference type="NCBI Taxonomy" id="2340917"/>
    <lineage>
        <taxon>Bacteria</taxon>
        <taxon>Bacillati</taxon>
        <taxon>Actinomycetota</taxon>
        <taxon>Actinomycetes</taxon>
        <taxon>Pseudonocardiales</taxon>
        <taxon>Pseudonocardiaceae</taxon>
        <taxon>Amycolatopsis</taxon>
    </lineage>
</organism>
<dbReference type="OrthoDB" id="4542604at2"/>
<keyword evidence="6" id="KW-1185">Reference proteome</keyword>
<dbReference type="InterPro" id="IPR036271">
    <property type="entry name" value="Tet_transcr_reg_TetR-rel_C_sf"/>
</dbReference>
<dbReference type="SUPFAM" id="SSF48498">
    <property type="entry name" value="Tetracyclin repressor-like, C-terminal domain"/>
    <property type="match status" value="1"/>
</dbReference>
<name>A0A419I428_9PSEU</name>
<feature type="domain" description="HTH tetR-type" evidence="4">
    <location>
        <begin position="22"/>
        <end position="81"/>
    </location>
</feature>
<evidence type="ECO:0000256" key="1">
    <source>
        <dbReference type="ARBA" id="ARBA00023125"/>
    </source>
</evidence>
<dbReference type="AlphaFoldDB" id="A0A419I428"/>
<dbReference type="Gene3D" id="1.10.357.10">
    <property type="entry name" value="Tetracycline Repressor, domain 2"/>
    <property type="match status" value="1"/>
</dbReference>
<dbReference type="Proteomes" id="UP000285112">
    <property type="component" value="Unassembled WGS sequence"/>
</dbReference>
<feature type="DNA-binding region" description="H-T-H motif" evidence="2">
    <location>
        <begin position="44"/>
        <end position="63"/>
    </location>
</feature>
<evidence type="ECO:0000256" key="3">
    <source>
        <dbReference type="SAM" id="MobiDB-lite"/>
    </source>
</evidence>
<evidence type="ECO:0000256" key="2">
    <source>
        <dbReference type="PROSITE-ProRule" id="PRU00335"/>
    </source>
</evidence>
<gene>
    <name evidence="5" type="ORF">D5S19_14810</name>
</gene>
<reference evidence="5 6" key="1">
    <citation type="submission" date="2018-09" db="EMBL/GenBank/DDBJ databases">
        <title>YIM PH 21725 draft genome.</title>
        <authorList>
            <person name="Miao C."/>
        </authorList>
    </citation>
    <scope>NUCLEOTIDE SEQUENCE [LARGE SCALE GENOMIC DNA]</scope>
    <source>
        <strain evidence="6">YIM PH21725</strain>
    </source>
</reference>
<feature type="compositionally biased region" description="Pro residues" evidence="3">
    <location>
        <begin position="1"/>
        <end position="11"/>
    </location>
</feature>
<comment type="caution">
    <text evidence="5">The sequence shown here is derived from an EMBL/GenBank/DDBJ whole genome shotgun (WGS) entry which is preliminary data.</text>
</comment>
<keyword evidence="1 2" id="KW-0238">DNA-binding</keyword>